<reference evidence="1" key="1">
    <citation type="journal article" date="2020" name="Stud. Mycol.">
        <title>101 Dothideomycetes genomes: a test case for predicting lifestyles and emergence of pathogens.</title>
        <authorList>
            <person name="Haridas S."/>
            <person name="Albert R."/>
            <person name="Binder M."/>
            <person name="Bloem J."/>
            <person name="Labutti K."/>
            <person name="Salamov A."/>
            <person name="Andreopoulos B."/>
            <person name="Baker S."/>
            <person name="Barry K."/>
            <person name="Bills G."/>
            <person name="Bluhm B."/>
            <person name="Cannon C."/>
            <person name="Castanera R."/>
            <person name="Culley D."/>
            <person name="Daum C."/>
            <person name="Ezra D."/>
            <person name="Gonzalez J."/>
            <person name="Henrissat B."/>
            <person name="Kuo A."/>
            <person name="Liang C."/>
            <person name="Lipzen A."/>
            <person name="Lutzoni F."/>
            <person name="Magnuson J."/>
            <person name="Mondo S."/>
            <person name="Nolan M."/>
            <person name="Ohm R."/>
            <person name="Pangilinan J."/>
            <person name="Park H.-J."/>
            <person name="Ramirez L."/>
            <person name="Alfaro M."/>
            <person name="Sun H."/>
            <person name="Tritt A."/>
            <person name="Yoshinaga Y."/>
            <person name="Zwiers L.-H."/>
            <person name="Turgeon B."/>
            <person name="Goodwin S."/>
            <person name="Spatafora J."/>
            <person name="Crous P."/>
            <person name="Grigoriev I."/>
        </authorList>
    </citation>
    <scope>NUCLEOTIDE SEQUENCE</scope>
    <source>
        <strain evidence="1">ATCC 200398</strain>
    </source>
</reference>
<sequence>MLTGSPQSSHMRRSVWEFMKGLRYHMRGWASYRIYYLQQENLAAVALAVVVGFAMFQFIRAHVPANSDRRLLGSSNRIAAVQNDEGWRFGKVKLRGTVAALAELRFPNVPERGRKNTRDWRRLEVRLYLYSKNIGCARTPSCSLLGKETFGT</sequence>
<proteinExistence type="predicted"/>
<protein>
    <submittedName>
        <fullName evidence="1">Uncharacterized protein</fullName>
    </submittedName>
</protein>
<comment type="caution">
    <text evidence="1">The sequence shown here is derived from an EMBL/GenBank/DDBJ whole genome shotgun (WGS) entry which is preliminary data.</text>
</comment>
<organism evidence="1 2">
    <name type="scientific">Lindgomyces ingoldianus</name>
    <dbReference type="NCBI Taxonomy" id="673940"/>
    <lineage>
        <taxon>Eukaryota</taxon>
        <taxon>Fungi</taxon>
        <taxon>Dikarya</taxon>
        <taxon>Ascomycota</taxon>
        <taxon>Pezizomycotina</taxon>
        <taxon>Dothideomycetes</taxon>
        <taxon>Pleosporomycetidae</taxon>
        <taxon>Pleosporales</taxon>
        <taxon>Lindgomycetaceae</taxon>
        <taxon>Lindgomyces</taxon>
    </lineage>
</organism>
<accession>A0ACB6QJM5</accession>
<dbReference type="Proteomes" id="UP000799755">
    <property type="component" value="Unassembled WGS sequence"/>
</dbReference>
<gene>
    <name evidence="1" type="ORF">BDR25DRAFT_376093</name>
</gene>
<dbReference type="EMBL" id="MU003521">
    <property type="protein sequence ID" value="KAF2467209.1"/>
    <property type="molecule type" value="Genomic_DNA"/>
</dbReference>
<evidence type="ECO:0000313" key="1">
    <source>
        <dbReference type="EMBL" id="KAF2467209.1"/>
    </source>
</evidence>
<keyword evidence="2" id="KW-1185">Reference proteome</keyword>
<name>A0ACB6QJM5_9PLEO</name>
<evidence type="ECO:0000313" key="2">
    <source>
        <dbReference type="Proteomes" id="UP000799755"/>
    </source>
</evidence>